<name>A0A1H7GTB5_9GAMM</name>
<organism evidence="1 2">
    <name type="scientific">Halomonas daqiaonensis</name>
    <dbReference type="NCBI Taxonomy" id="650850"/>
    <lineage>
        <taxon>Bacteria</taxon>
        <taxon>Pseudomonadati</taxon>
        <taxon>Pseudomonadota</taxon>
        <taxon>Gammaproteobacteria</taxon>
        <taxon>Oceanospirillales</taxon>
        <taxon>Halomonadaceae</taxon>
        <taxon>Halomonas</taxon>
    </lineage>
</organism>
<dbReference type="Gene3D" id="3.40.50.2000">
    <property type="entry name" value="Glycogen Phosphorylase B"/>
    <property type="match status" value="1"/>
</dbReference>
<evidence type="ECO:0000313" key="2">
    <source>
        <dbReference type="Proteomes" id="UP000198807"/>
    </source>
</evidence>
<dbReference type="EMBL" id="FOBC01000002">
    <property type="protein sequence ID" value="SEK39105.1"/>
    <property type="molecule type" value="Genomic_DNA"/>
</dbReference>
<dbReference type="AlphaFoldDB" id="A0A1H7GTB5"/>
<accession>A0A1H7GTB5</accession>
<proteinExistence type="predicted"/>
<gene>
    <name evidence="1" type="ORF">SAMN04488129_10218</name>
</gene>
<sequence length="367" mass="41632">MKILYVAKVLKYKNAGVNKKIVSQVKHWRSQGCHVELVLITKDSGVSDVFESLNPYVLDRRGTWSTHVKDYELERTVRRLKPAVIYFRLANLPYFSLGSIFRYPTVVEINTRISEELSVSYGLVKRLMLKLQFNNVVNLASGYVGVTSECLLGLPEKNKIQIGNSISFDEELYQAAIQTPKVVNSCVFIGSEGCAWHGVDRLMRLAFECPEFEFWIVGYNRSYVESKISKEIPDNVKIYGYMIGNELDRLMKSASIGIGALAMDRNSMSHSSSLKNRDYLQYGLSIVIQGGDPDIDGLSSVFQLPLKFSSACFRDLLHRAEALSRKKSLLLSIKEDVVKGVSSDVLERKRLNFIKKTLTFNKELRVK</sequence>
<dbReference type="SUPFAM" id="SSF53756">
    <property type="entry name" value="UDP-Glycosyltransferase/glycogen phosphorylase"/>
    <property type="match status" value="1"/>
</dbReference>
<dbReference type="OrthoDB" id="6385861at2"/>
<protein>
    <submittedName>
        <fullName evidence="1">Uncharacterized protein</fullName>
    </submittedName>
</protein>
<dbReference type="RefSeq" id="WP_139195448.1">
    <property type="nucleotide sequence ID" value="NZ_FOBC01000002.1"/>
</dbReference>
<dbReference type="Proteomes" id="UP000198807">
    <property type="component" value="Unassembled WGS sequence"/>
</dbReference>
<dbReference type="STRING" id="650850.SAMN04488129_10218"/>
<keyword evidence="2" id="KW-1185">Reference proteome</keyword>
<reference evidence="2" key="1">
    <citation type="submission" date="2016-10" db="EMBL/GenBank/DDBJ databases">
        <authorList>
            <person name="Varghese N."/>
            <person name="Submissions S."/>
        </authorList>
    </citation>
    <scope>NUCLEOTIDE SEQUENCE [LARGE SCALE GENOMIC DNA]</scope>
    <source>
        <strain evidence="2">CGMCC 1.9150</strain>
    </source>
</reference>
<evidence type="ECO:0000313" key="1">
    <source>
        <dbReference type="EMBL" id="SEK39105.1"/>
    </source>
</evidence>